<dbReference type="RefSeq" id="WP_091380696.1">
    <property type="nucleotide sequence ID" value="NZ_FNDV01000010.1"/>
</dbReference>
<evidence type="ECO:0000313" key="2">
    <source>
        <dbReference type="EMBL" id="SDP54153.1"/>
    </source>
</evidence>
<keyword evidence="1" id="KW-0472">Membrane</keyword>
<keyword evidence="3" id="KW-1185">Reference proteome</keyword>
<evidence type="ECO:0000256" key="1">
    <source>
        <dbReference type="SAM" id="Phobius"/>
    </source>
</evidence>
<proteinExistence type="predicted"/>
<keyword evidence="1" id="KW-0812">Transmembrane</keyword>
<organism evidence="2 3">
    <name type="scientific">Actinokineospora alba</name>
    <dbReference type="NCBI Taxonomy" id="504798"/>
    <lineage>
        <taxon>Bacteria</taxon>
        <taxon>Bacillati</taxon>
        <taxon>Actinomycetota</taxon>
        <taxon>Actinomycetes</taxon>
        <taxon>Pseudonocardiales</taxon>
        <taxon>Pseudonocardiaceae</taxon>
        <taxon>Actinokineospora</taxon>
    </lineage>
</organism>
<name>A0A1H0TJF3_9PSEU</name>
<dbReference type="AlphaFoldDB" id="A0A1H0TJF3"/>
<protein>
    <submittedName>
        <fullName evidence="2">Uncharacterized protein</fullName>
    </submittedName>
</protein>
<sequence>MTEEWRPYVAPPRDLPDDVRDRIRTRALGEAAGGRRRTPLAVAAVVALLVAGGSAAVDWLAGVEPPANGLPGPEVDMTRAQTELDRCWAAVVDAGKAARFPHRATWRPVIGWQVEGRWILAARSGETPIFCETTTTSVTVADPKALAPAASGTGTAALLFTPAGSVAGVADPTWSTLFVDAESGGPTVGHGTQAMVKDGMWVGMNPLSQGPMKVSATAPIGDGGPPEVRNLPTPAAPAVSVVDRPLPAGERASSQGAFLGECLTKSETPVVDPDAWQPGAMTSGGAKRTVVARLGDLVASCTRDYDAGTGSRRFSFSVIHEEVMLARPIQFVTLVEPEAGESAWAIGAVEPEVSGMKLTMKPGAEPISVPIIGSTFALPIPQELMPQAYAVPTGVQVVVTDRNGKEIHSGQLFPG</sequence>
<accession>A0A1H0TJF3</accession>
<dbReference type="EMBL" id="FNJB01000010">
    <property type="protein sequence ID" value="SDP54153.1"/>
    <property type="molecule type" value="Genomic_DNA"/>
</dbReference>
<dbReference type="Proteomes" id="UP000199651">
    <property type="component" value="Unassembled WGS sequence"/>
</dbReference>
<feature type="transmembrane region" description="Helical" evidence="1">
    <location>
        <begin position="40"/>
        <end position="61"/>
    </location>
</feature>
<keyword evidence="1" id="KW-1133">Transmembrane helix</keyword>
<evidence type="ECO:0000313" key="3">
    <source>
        <dbReference type="Proteomes" id="UP000199651"/>
    </source>
</evidence>
<dbReference type="STRING" id="504798.SAMN05421871_11022"/>
<reference evidence="3" key="1">
    <citation type="submission" date="2016-10" db="EMBL/GenBank/DDBJ databases">
        <authorList>
            <person name="Varghese N."/>
            <person name="Submissions S."/>
        </authorList>
    </citation>
    <scope>NUCLEOTIDE SEQUENCE [LARGE SCALE GENOMIC DNA]</scope>
    <source>
        <strain evidence="3">IBRC-M 10655</strain>
    </source>
</reference>
<dbReference type="OrthoDB" id="3557251at2"/>
<gene>
    <name evidence="2" type="ORF">SAMN05192558_11022</name>
</gene>